<dbReference type="OrthoDB" id="60666at2759"/>
<evidence type="ECO:0000313" key="1">
    <source>
        <dbReference type="EMBL" id="KAF0697897.1"/>
    </source>
</evidence>
<feature type="non-terminal residue" evidence="1">
    <location>
        <position position="1"/>
    </location>
</feature>
<dbReference type="AlphaFoldDB" id="A0A6A4YNW1"/>
<organism evidence="1">
    <name type="scientific">Aphanomyces stellatus</name>
    <dbReference type="NCBI Taxonomy" id="120398"/>
    <lineage>
        <taxon>Eukaryota</taxon>
        <taxon>Sar</taxon>
        <taxon>Stramenopiles</taxon>
        <taxon>Oomycota</taxon>
        <taxon>Saprolegniomycetes</taxon>
        <taxon>Saprolegniales</taxon>
        <taxon>Verrucalvaceae</taxon>
        <taxon>Aphanomyces</taxon>
    </lineage>
</organism>
<dbReference type="EMBL" id="VJMH01005282">
    <property type="protein sequence ID" value="KAF0697897.1"/>
    <property type="molecule type" value="Genomic_DNA"/>
</dbReference>
<gene>
    <name evidence="1" type="ORF">As57867_011387</name>
</gene>
<comment type="caution">
    <text evidence="1">The sequence shown here is derived from an EMBL/GenBank/DDBJ whole genome shotgun (WGS) entry which is preliminary data.</text>
</comment>
<reference evidence="1" key="1">
    <citation type="submission" date="2019-06" db="EMBL/GenBank/DDBJ databases">
        <title>Genomics analysis of Aphanomyces spp. identifies a new class of oomycete effector associated with host adaptation.</title>
        <authorList>
            <person name="Gaulin E."/>
        </authorList>
    </citation>
    <scope>NUCLEOTIDE SEQUENCE</scope>
    <source>
        <strain evidence="1">CBS 578.67</strain>
    </source>
</reference>
<name>A0A6A4YNW1_9STRA</name>
<sequence>SALSATGSDGALSWHLVAGVFRANSWRSMANRRTLLEQTLANDVLTRNMRRFVSLNLQALPTRPRCIMWQPATLLAQPEARKLGKEWLTQRMYHHTDEALHRSFPADVSIDQEYAHYDTTVSDDGSITCFEAVQNIWPCTMDTYRAFLNDHLHIALFRDPSDLAMEHVSNTKLFNKLTPKGTLVNFLQGYFVEANRVVVVLRQIEADEAVGTPAYKQQAYFMGWLEARQLSPTQVVTRLVTRQSQHYRPNEEGFFSLDEQAEFWEVDLGGASDKMKFMRQAISRKGFESVPQWRQKILDILVKLKPEAHNSCSSSDSSRQS</sequence>
<proteinExistence type="predicted"/>
<accession>A0A6A4YNW1</accession>
<protein>
    <submittedName>
        <fullName evidence="1">Uncharacterized protein</fullName>
    </submittedName>
</protein>